<dbReference type="InterPro" id="IPR003343">
    <property type="entry name" value="Big_2"/>
</dbReference>
<reference evidence="5 6" key="1">
    <citation type="journal article" date="2009" name="Int. J. Syst. Evol. Microbiol.">
        <title>Paenibacillus contaminans sp. nov., isolated from a contaminated laboratory plate.</title>
        <authorList>
            <person name="Chou J.H."/>
            <person name="Lee J.H."/>
            <person name="Lin M.C."/>
            <person name="Chang P.S."/>
            <person name="Arun A.B."/>
            <person name="Young C.C."/>
            <person name="Chen W.M."/>
        </authorList>
    </citation>
    <scope>NUCLEOTIDE SEQUENCE [LARGE SCALE GENOMIC DNA]</scope>
    <source>
        <strain evidence="5 6">CKOBP-6</strain>
    </source>
</reference>
<proteinExistence type="predicted"/>
<dbReference type="Pfam" id="PF07940">
    <property type="entry name" value="Hepar_II_III_C"/>
    <property type="match status" value="1"/>
</dbReference>
<dbReference type="InterPro" id="IPR008979">
    <property type="entry name" value="Galactose-bd-like_sf"/>
</dbReference>
<dbReference type="EMBL" id="QMFB01000047">
    <property type="protein sequence ID" value="RAV09739.1"/>
    <property type="molecule type" value="Genomic_DNA"/>
</dbReference>
<gene>
    <name evidence="5" type="ORF">DQG23_38860</name>
</gene>
<dbReference type="RefSeq" id="WP_113036429.1">
    <property type="nucleotide sequence ID" value="NZ_QMFB01000047.1"/>
</dbReference>
<dbReference type="PANTHER" id="PTHR43308">
    <property type="entry name" value="OUTER MEMBRANE PROTEIN ALPHA-RELATED"/>
    <property type="match status" value="1"/>
</dbReference>
<dbReference type="Gene3D" id="1.50.10.100">
    <property type="entry name" value="Chondroitin AC/alginate lyase"/>
    <property type="match status" value="1"/>
</dbReference>
<feature type="domain" description="SLH" evidence="4">
    <location>
        <begin position="1713"/>
        <end position="1771"/>
    </location>
</feature>
<dbReference type="Gene3D" id="2.60.40.1080">
    <property type="match status" value="2"/>
</dbReference>
<keyword evidence="2" id="KW-0378">Hydrolase</keyword>
<dbReference type="Gene3D" id="2.60.120.260">
    <property type="entry name" value="Galactose-binding domain-like"/>
    <property type="match status" value="3"/>
</dbReference>
<keyword evidence="6" id="KW-1185">Reference proteome</keyword>
<comment type="caution">
    <text evidence="5">The sequence shown here is derived from an EMBL/GenBank/DDBJ whole genome shotgun (WGS) entry which is preliminary data.</text>
</comment>
<dbReference type="InterPro" id="IPR008964">
    <property type="entry name" value="Invasin/intimin_cell_adhesion"/>
</dbReference>
<dbReference type="Gene3D" id="2.70.98.70">
    <property type="match status" value="1"/>
</dbReference>
<dbReference type="SUPFAM" id="SSF49373">
    <property type="entry name" value="Invasin/intimin cell-adhesion fragments"/>
    <property type="match status" value="2"/>
</dbReference>
<dbReference type="SUPFAM" id="SSF49785">
    <property type="entry name" value="Galactose-binding domain-like"/>
    <property type="match status" value="1"/>
</dbReference>
<dbReference type="InterPro" id="IPR032518">
    <property type="entry name" value="HepII_N"/>
</dbReference>
<dbReference type="SMART" id="SM00635">
    <property type="entry name" value="BID_2"/>
    <property type="match status" value="2"/>
</dbReference>
<dbReference type="InterPro" id="IPR051465">
    <property type="entry name" value="Cell_Envelope_Struct_Comp"/>
</dbReference>
<dbReference type="GO" id="GO:0030313">
    <property type="term" value="C:cell envelope"/>
    <property type="evidence" value="ECO:0007669"/>
    <property type="project" value="UniProtKB-SubCell"/>
</dbReference>
<organism evidence="5 6">
    <name type="scientific">Paenibacillus contaminans</name>
    <dbReference type="NCBI Taxonomy" id="450362"/>
    <lineage>
        <taxon>Bacteria</taxon>
        <taxon>Bacillati</taxon>
        <taxon>Bacillota</taxon>
        <taxon>Bacilli</taxon>
        <taxon>Bacillales</taxon>
        <taxon>Paenibacillaceae</taxon>
        <taxon>Paenibacillus</taxon>
    </lineage>
</organism>
<feature type="domain" description="SLH" evidence="4">
    <location>
        <begin position="1775"/>
        <end position="1832"/>
    </location>
</feature>
<sequence>MPIIGKSHLKKPLAIMLALLLLFSLFPASLSKVSSAAEGPVVGNLLPNSGFEDLYADTTDGKERPTGWKVWGSAVYESVYSPAPVRSGTYSVKLTDASSTSTYGITTDRVDVTPGNPYKASVYTFNESGTSNIYLKFYDSAGKDAGSINTENKTSKIWSLMEVEMKAPAGAVKAEILLVQGKANVGVAYFDDAFLGVSVPADPNLNFELVTDGKPTRWVPWGNPDNARSVTDRVYEGQYSLKVSNPVYGTSSGMTSPALPVEPGKEYRSSVMAFSEPGSFSEMYVQFYDKAGTRIEPDVRIGGTYKTGSWEQIVIDAIAPANAVTAKLLMYMNTSNVGSVHFDKVEFGLKQNETVREFPVLVTDHPRLYFTKNDMADMRARAADDTTKYFGTTGYQIWTQLEKAAQSYMNETSFTLPYYGGLNVTYALPPVQPEVRPDPPGWNSSGRYPYWPAMSEAIEVRLNVLSMAYAVTQNRAYGEKALSYMLSVANWNAWTDPSYACGNSCLDTAHLTLGMTMAYDLVYDLMADSERAIIENALATKGLEPLYKDSNNKVDNNFQALRTSALVIGGSALLGKHPNANKYLARGTDYFDWYLDVRMSGHQEGLMYTDYSMEHIIQAVDVVSRTTGLEEWINHPFLNDFLVRWAAYFQAPGGGGLANFSDSNQMNYLMLTMSVLNNWLDNGAAGWYMQNAGGNPNMLTRFLQFNPSAKITVPEQWPSSTVLDTIGWAALRSGWKEDDMLLAFIANRSTMGHNHYDQNSFQIAVNGTWIASDPGYADFSAGPKNDFTMKLGHSTIQVDGKGQSSKGGGTMTKGMLAPGYDYVKGSAAGAYGNPKLDKFDRHIVYVKPDYYVILDDLKADVPRSFDWVLFNGGVTEFAVDGKQGQFSTPAAGNDLFINNGKATLNAKFLSQTPLNMTVGMYPGAETYGNYTKVASHEKSDQYRFLTVLKAQAAPPTGSVYMKDLLPPPDTSGKEYKIVSALGQSLVFYRSTEQGDYITFEFDVKESGNYKLNGHFFKNTVYGKWQTYIDGVKAGEVYDGYGAAVAPADPFPLGEMYLEAGKHRVKFEYAGKNDNSTYAYMGVNAIELTLAGKEQEIKPVKKTIDASLLQGDGATGAKVNRDDASGVTDLVLFKTGEAPYTIDDVQSDADQAVVSLNNGQTAVGYHMTRGTQLQYAGKTLVQGASMMQASLENDGRVLSGVIEASSAGSVSVYTPGAVKVTVNGQVLENGQYVYDQSQRLVTLNLAAGSHTIEVQIDHENPLQSISLSGLTSPVEAGTKQQAKVTGEYAISGAADVTTQAQFTSSDENVATVSASGQVEAKAEGKAVIKAVFGGKEATFELEVTSSVEVIDELQSIALSSLTSPVEAGTKQQAKVTAEYSLSGTADVTTQAQFTSSDENVATVSASGQVEAKAEGNTVIKAVYGGKEAKFEVKVSKQTVTSTPTPTPVPTPSPSPEGGSKEQGGQKEPGKTLELSADKLKAAQDGKVEIVVPAGVEEILLSGDAGNLLNDNRLIVISGDMKIELSAELLRLAVEGKGKDARLSLQIAALSENETADRLAKAASQAHAVLNPASKVITVGMSLIAADGTRIPVERVNPSITFKVPADADRQLLGVYLIGEDGQLTYVGGKIDGEWMIAEASHAGQYVMLAFDKTFTDVPASFWAARVIKVMAAQHVIEGVDDTSFAPQQNVTRAEFAALLVRLLQLKAGATASFSDVGADDWYAEAVAAAAAAGLVNGVDENRFAPLESVTREQMTVMLLRAYEIRTGKKAASNGASEAFADEETISSWALPLIEIARELGIVQGKQSNTFDPLNTASRAESVQAIYNLLERMR</sequence>
<evidence type="ECO:0000313" key="5">
    <source>
        <dbReference type="EMBL" id="RAV09739.1"/>
    </source>
</evidence>
<evidence type="ECO:0000256" key="2">
    <source>
        <dbReference type="ARBA" id="ARBA00022801"/>
    </source>
</evidence>
<dbReference type="Proteomes" id="UP000250369">
    <property type="component" value="Unassembled WGS sequence"/>
</dbReference>
<dbReference type="Pfam" id="PF02018">
    <property type="entry name" value="CBM_4_9"/>
    <property type="match status" value="1"/>
</dbReference>
<dbReference type="InterPro" id="IPR001119">
    <property type="entry name" value="SLH_dom"/>
</dbReference>
<feature type="region of interest" description="Disordered" evidence="3">
    <location>
        <begin position="1434"/>
        <end position="1468"/>
    </location>
</feature>
<dbReference type="PANTHER" id="PTHR43308:SF5">
    <property type="entry name" value="S-LAYER PROTEIN _ PEPTIDOGLYCAN ENDO-BETA-N-ACETYLGLUCOSAMINIDASE"/>
    <property type="match status" value="1"/>
</dbReference>
<evidence type="ECO:0000313" key="6">
    <source>
        <dbReference type="Proteomes" id="UP000250369"/>
    </source>
</evidence>
<dbReference type="Pfam" id="PF16332">
    <property type="entry name" value="DUF4962"/>
    <property type="match status" value="1"/>
</dbReference>
<dbReference type="InterPro" id="IPR012480">
    <property type="entry name" value="Hepar_II_III_C"/>
</dbReference>
<accession>A0A329LPV7</accession>
<evidence type="ECO:0000256" key="3">
    <source>
        <dbReference type="SAM" id="MobiDB-lite"/>
    </source>
</evidence>
<dbReference type="InterPro" id="IPR008929">
    <property type="entry name" value="Chondroitin_lyas"/>
</dbReference>
<dbReference type="GO" id="GO:0016798">
    <property type="term" value="F:hydrolase activity, acting on glycosyl bonds"/>
    <property type="evidence" value="ECO:0007669"/>
    <property type="project" value="InterPro"/>
</dbReference>
<dbReference type="Pfam" id="PF00395">
    <property type="entry name" value="SLH"/>
    <property type="match status" value="3"/>
</dbReference>
<evidence type="ECO:0000259" key="4">
    <source>
        <dbReference type="PROSITE" id="PS51272"/>
    </source>
</evidence>
<protein>
    <recommendedName>
        <fullName evidence="4">SLH domain-containing protein</fullName>
    </recommendedName>
</protein>
<dbReference type="GO" id="GO:0016829">
    <property type="term" value="F:lyase activity"/>
    <property type="evidence" value="ECO:0007669"/>
    <property type="project" value="InterPro"/>
</dbReference>
<dbReference type="OrthoDB" id="2532982at2"/>
<dbReference type="PROSITE" id="PS51272">
    <property type="entry name" value="SLH"/>
    <property type="match status" value="3"/>
</dbReference>
<dbReference type="SUPFAM" id="SSF48230">
    <property type="entry name" value="Chondroitin AC/alginate lyase"/>
    <property type="match status" value="1"/>
</dbReference>
<dbReference type="Pfam" id="PF02368">
    <property type="entry name" value="Big_2"/>
    <property type="match status" value="2"/>
</dbReference>
<comment type="subcellular location">
    <subcellularLocation>
        <location evidence="1">Cell envelope</location>
    </subcellularLocation>
</comment>
<dbReference type="InterPro" id="IPR003305">
    <property type="entry name" value="CenC_carb-bd"/>
</dbReference>
<feature type="domain" description="SLH" evidence="4">
    <location>
        <begin position="1649"/>
        <end position="1712"/>
    </location>
</feature>
<feature type="compositionally biased region" description="Pro residues" evidence="3">
    <location>
        <begin position="1443"/>
        <end position="1453"/>
    </location>
</feature>
<name>A0A329LPV7_9BACL</name>
<evidence type="ECO:0000256" key="1">
    <source>
        <dbReference type="ARBA" id="ARBA00004196"/>
    </source>
</evidence>